<dbReference type="InterPro" id="IPR053392">
    <property type="entry name" value="Transposase_IS30-like"/>
</dbReference>
<proteinExistence type="inferred from homology"/>
<dbReference type="GO" id="GO:0003677">
    <property type="term" value="F:DNA binding"/>
    <property type="evidence" value="ECO:0007669"/>
    <property type="project" value="InterPro"/>
</dbReference>
<accession>A0A428I8F0</accession>
<dbReference type="InterPro" id="IPR012337">
    <property type="entry name" value="RNaseH-like_sf"/>
</dbReference>
<dbReference type="PROSITE" id="PS01043">
    <property type="entry name" value="TRANSPOSASE_IS30"/>
    <property type="match status" value="1"/>
</dbReference>
<evidence type="ECO:0000313" key="4">
    <source>
        <dbReference type="EMBL" id="RSK09047.1"/>
    </source>
</evidence>
<reference evidence="4 5" key="1">
    <citation type="submission" date="2018-11" db="EMBL/GenBank/DDBJ databases">
        <title>Species Designations Belie Phenotypic and Genotypic Heterogeneity in Oral Streptococci.</title>
        <authorList>
            <person name="Velsko I."/>
        </authorList>
    </citation>
    <scope>NUCLEOTIDE SEQUENCE [LARGE SCALE GENOMIC DNA]</scope>
    <source>
        <strain evidence="4 5">BCA1</strain>
    </source>
</reference>
<sequence>MLAPLPEETVIPDRGKEFTKHQDLTEKLKVEVYFPVPHAPWQRGTNENTNGLLREYFPKGSDLTFIDEHTIQLWENKLNNRPRKCLNWKTPYEVFYEENVHLI</sequence>
<dbReference type="EMBL" id="RJVZ01000007">
    <property type="protein sequence ID" value="RSK09047.1"/>
    <property type="molecule type" value="Genomic_DNA"/>
</dbReference>
<dbReference type="PANTHER" id="PTHR10948">
    <property type="entry name" value="TRANSPOSASE"/>
    <property type="match status" value="1"/>
</dbReference>
<dbReference type="SUPFAM" id="SSF53098">
    <property type="entry name" value="Ribonuclease H-like"/>
    <property type="match status" value="1"/>
</dbReference>
<dbReference type="InterPro" id="IPR001584">
    <property type="entry name" value="Integrase_cat-core"/>
</dbReference>
<dbReference type="Gene3D" id="3.30.420.10">
    <property type="entry name" value="Ribonuclease H-like superfamily/Ribonuclease H"/>
    <property type="match status" value="1"/>
</dbReference>
<dbReference type="InterPro" id="IPR051917">
    <property type="entry name" value="Transposase-Integrase"/>
</dbReference>
<comment type="caution">
    <text evidence="4">The sequence shown here is derived from an EMBL/GenBank/DDBJ whole genome shotgun (WGS) entry which is preliminary data.</text>
</comment>
<protein>
    <submittedName>
        <fullName evidence="4">Integrase core domain protein</fullName>
    </submittedName>
</protein>
<dbReference type="GO" id="GO:0006313">
    <property type="term" value="P:DNA transposition"/>
    <property type="evidence" value="ECO:0007669"/>
    <property type="project" value="InterPro"/>
</dbReference>
<gene>
    <name evidence="4" type="ORF">D8804_05200</name>
</gene>
<organism evidence="4 5">
    <name type="scientific">Streptococcus oralis</name>
    <dbReference type="NCBI Taxonomy" id="1303"/>
    <lineage>
        <taxon>Bacteria</taxon>
        <taxon>Bacillati</taxon>
        <taxon>Bacillota</taxon>
        <taxon>Bacilli</taxon>
        <taxon>Lactobacillales</taxon>
        <taxon>Streptococcaceae</taxon>
        <taxon>Streptococcus</taxon>
    </lineage>
</organism>
<dbReference type="GO" id="GO:0004803">
    <property type="term" value="F:transposase activity"/>
    <property type="evidence" value="ECO:0007669"/>
    <property type="project" value="InterPro"/>
</dbReference>
<feature type="domain" description="Integrase catalytic" evidence="3">
    <location>
        <begin position="1"/>
        <end position="99"/>
    </location>
</feature>
<dbReference type="InterPro" id="IPR036397">
    <property type="entry name" value="RNaseH_sf"/>
</dbReference>
<dbReference type="GO" id="GO:0015074">
    <property type="term" value="P:DNA integration"/>
    <property type="evidence" value="ECO:0007669"/>
    <property type="project" value="InterPro"/>
</dbReference>
<dbReference type="PANTHER" id="PTHR10948:SF23">
    <property type="entry name" value="TRANSPOSASE INSI FOR INSERTION SEQUENCE ELEMENT IS30A-RELATED"/>
    <property type="match status" value="1"/>
</dbReference>
<evidence type="ECO:0000256" key="2">
    <source>
        <dbReference type="ARBA" id="ARBA00006363"/>
    </source>
</evidence>
<dbReference type="InterPro" id="IPR001598">
    <property type="entry name" value="Transposase_IS30_CS"/>
</dbReference>
<evidence type="ECO:0000259" key="3">
    <source>
        <dbReference type="PROSITE" id="PS50994"/>
    </source>
</evidence>
<evidence type="ECO:0000256" key="1">
    <source>
        <dbReference type="ARBA" id="ARBA00002190"/>
    </source>
</evidence>
<dbReference type="PROSITE" id="PS50994">
    <property type="entry name" value="INTEGRASE"/>
    <property type="match status" value="1"/>
</dbReference>
<comment type="similarity">
    <text evidence="2">Belongs to the transposase IS30 family.</text>
</comment>
<dbReference type="Proteomes" id="UP000279863">
    <property type="component" value="Unassembled WGS sequence"/>
</dbReference>
<name>A0A428I8F0_STROR</name>
<dbReference type="GO" id="GO:0005829">
    <property type="term" value="C:cytosol"/>
    <property type="evidence" value="ECO:0007669"/>
    <property type="project" value="TreeGrafter"/>
</dbReference>
<evidence type="ECO:0000313" key="5">
    <source>
        <dbReference type="Proteomes" id="UP000279863"/>
    </source>
</evidence>
<dbReference type="AlphaFoldDB" id="A0A428I8F0"/>
<dbReference type="NCBIfam" id="NF033563">
    <property type="entry name" value="transpos_IS30"/>
    <property type="match status" value="1"/>
</dbReference>
<comment type="function">
    <text evidence="1">Required for the transposition of the insertion element.</text>
</comment>